<dbReference type="OrthoDB" id="5339562at2"/>
<sequence length="147" mass="17285">MSFNECTNLINSIHDNKNTNENFFNYVYKKIARNTKNRFVEKYEGCIDIVLSNHPSIRVIPLCTNMDKKSLSIKDEVKMACNIVLNSEYKYVYFVYPKNRNFNKHIQVKIPLLEESGDEYMVKLIPYSLNDIIKKRGCNENSNILCK</sequence>
<gene>
    <name evidence="1" type="ordered locus">Arnit_2685</name>
</gene>
<dbReference type="RefSeq" id="WP_013136478.1">
    <property type="nucleotide sequence ID" value="NC_014166.1"/>
</dbReference>
<dbReference type="Proteomes" id="UP000000939">
    <property type="component" value="Chromosome"/>
</dbReference>
<evidence type="ECO:0000313" key="1">
    <source>
        <dbReference type="EMBL" id="ADG94333.1"/>
    </source>
</evidence>
<dbReference type="HOGENOM" id="CLU_1764200_0_0_7"/>
<keyword evidence="2" id="KW-1185">Reference proteome</keyword>
<dbReference type="eggNOG" id="ENOG5032NYA">
    <property type="taxonomic scope" value="Bacteria"/>
</dbReference>
<accession>D5V6R3</accession>
<dbReference type="KEGG" id="ant:Arnit_2685"/>
<proteinExistence type="predicted"/>
<dbReference type="AlphaFoldDB" id="D5V6R3"/>
<organism evidence="1 2">
    <name type="scientific">Arcobacter nitrofigilis (strain ATCC 33309 / DSM 7299 / CCUG 15893 / LMG 7604 / NCTC 12251 / CI)</name>
    <name type="common">Campylobacter nitrofigilis</name>
    <dbReference type="NCBI Taxonomy" id="572480"/>
    <lineage>
        <taxon>Bacteria</taxon>
        <taxon>Pseudomonadati</taxon>
        <taxon>Campylobacterota</taxon>
        <taxon>Epsilonproteobacteria</taxon>
        <taxon>Campylobacterales</taxon>
        <taxon>Arcobacteraceae</taxon>
        <taxon>Arcobacter</taxon>
    </lineage>
</organism>
<dbReference type="EMBL" id="CP001999">
    <property type="protein sequence ID" value="ADG94333.1"/>
    <property type="molecule type" value="Genomic_DNA"/>
</dbReference>
<evidence type="ECO:0000313" key="2">
    <source>
        <dbReference type="Proteomes" id="UP000000939"/>
    </source>
</evidence>
<dbReference type="STRING" id="572480.Arnit_2685"/>
<reference evidence="1 2" key="1">
    <citation type="journal article" date="2010" name="Stand. Genomic Sci.">
        <title>Complete genome sequence of Arcobacter nitrofigilis type strain (CI).</title>
        <authorList>
            <person name="Pati A."/>
            <person name="Gronow S."/>
            <person name="Lapidus A."/>
            <person name="Copeland A."/>
            <person name="Glavina Del Rio T."/>
            <person name="Nolan M."/>
            <person name="Lucas S."/>
            <person name="Tice H."/>
            <person name="Cheng J.F."/>
            <person name="Han C."/>
            <person name="Chertkov O."/>
            <person name="Bruce D."/>
            <person name="Tapia R."/>
            <person name="Goodwin L."/>
            <person name="Pitluck S."/>
            <person name="Liolios K."/>
            <person name="Ivanova N."/>
            <person name="Mavromatis K."/>
            <person name="Chen A."/>
            <person name="Palaniappan K."/>
            <person name="Land M."/>
            <person name="Hauser L."/>
            <person name="Chang Y.J."/>
            <person name="Jeffries C.D."/>
            <person name="Detter J.C."/>
            <person name="Rohde M."/>
            <person name="Goker M."/>
            <person name="Bristow J."/>
            <person name="Eisen J.A."/>
            <person name="Markowitz V."/>
            <person name="Hugenholtz P."/>
            <person name="Klenk H.P."/>
            <person name="Kyrpides N.C."/>
        </authorList>
    </citation>
    <scope>NUCLEOTIDE SEQUENCE [LARGE SCALE GENOMIC DNA]</scope>
    <source>
        <strain evidence="2">ATCC 33309 / DSM 7299 / CCUG 15893 / LMG 7604 / NCTC 12251 / CI</strain>
    </source>
</reference>
<name>D5V6R3_ARCNC</name>
<protein>
    <submittedName>
        <fullName evidence="1">Uncharacterized protein</fullName>
    </submittedName>
</protein>